<dbReference type="InterPro" id="IPR014001">
    <property type="entry name" value="Helicase_ATP-bd"/>
</dbReference>
<keyword evidence="2" id="KW-0378">Hydrolase</keyword>
<dbReference type="RefSeq" id="WP_138162317.1">
    <property type="nucleotide sequence ID" value="NZ_VAUA01000003.1"/>
</dbReference>
<evidence type="ECO:0000259" key="1">
    <source>
        <dbReference type="PROSITE" id="PS51192"/>
    </source>
</evidence>
<evidence type="ECO:0000313" key="3">
    <source>
        <dbReference type="Proteomes" id="UP000305041"/>
    </source>
</evidence>
<dbReference type="InterPro" id="IPR027417">
    <property type="entry name" value="P-loop_NTPase"/>
</dbReference>
<evidence type="ECO:0000313" key="2">
    <source>
        <dbReference type="EMBL" id="TLP67102.1"/>
    </source>
</evidence>
<dbReference type="PANTHER" id="PTHR47396">
    <property type="entry name" value="TYPE I RESTRICTION ENZYME ECOKI R PROTEIN"/>
    <property type="match status" value="1"/>
</dbReference>
<keyword evidence="3" id="KW-1185">Reference proteome</keyword>
<dbReference type="InterPro" id="IPR050742">
    <property type="entry name" value="Helicase_Restrict-Modif_Enz"/>
</dbReference>
<dbReference type="PANTHER" id="PTHR47396:SF1">
    <property type="entry name" value="ATP-DEPENDENT HELICASE IRC3-RELATED"/>
    <property type="match status" value="1"/>
</dbReference>
<dbReference type="EMBL" id="VAUA01000003">
    <property type="protein sequence ID" value="TLP67102.1"/>
    <property type="molecule type" value="Genomic_DNA"/>
</dbReference>
<gene>
    <name evidence="2" type="ORF">FEE96_07075</name>
</gene>
<dbReference type="SMART" id="SM00487">
    <property type="entry name" value="DEXDc"/>
    <property type="match status" value="1"/>
</dbReference>
<dbReference type="PROSITE" id="PS51192">
    <property type="entry name" value="HELICASE_ATP_BIND_1"/>
    <property type="match status" value="1"/>
</dbReference>
<keyword evidence="2" id="KW-0540">Nuclease</keyword>
<dbReference type="Pfam" id="PF04851">
    <property type="entry name" value="ResIII"/>
    <property type="match status" value="1"/>
</dbReference>
<dbReference type="Gene3D" id="3.40.50.300">
    <property type="entry name" value="P-loop containing nucleotide triphosphate hydrolases"/>
    <property type="match status" value="2"/>
</dbReference>
<protein>
    <submittedName>
        <fullName evidence="2">Restriction endonuclease subunit R</fullName>
    </submittedName>
</protein>
<feature type="domain" description="Helicase ATP-binding" evidence="1">
    <location>
        <begin position="47"/>
        <end position="267"/>
    </location>
</feature>
<accession>A0ABY2UWV9</accession>
<keyword evidence="2" id="KW-0255">Endonuclease</keyword>
<organism evidence="2 3">
    <name type="scientific">Parasedimentitalea maritima</name>
    <dbReference type="NCBI Taxonomy" id="2578117"/>
    <lineage>
        <taxon>Bacteria</taxon>
        <taxon>Pseudomonadati</taxon>
        <taxon>Pseudomonadota</taxon>
        <taxon>Alphaproteobacteria</taxon>
        <taxon>Rhodobacterales</taxon>
        <taxon>Paracoccaceae</taxon>
        <taxon>Parasedimentitalea</taxon>
    </lineage>
</organism>
<comment type="caution">
    <text evidence="2">The sequence shown here is derived from an EMBL/GenBank/DDBJ whole genome shotgun (WGS) entry which is preliminary data.</text>
</comment>
<proteinExistence type="predicted"/>
<sequence>MAATNFELKEYQKITLDRFASYLRGTTDDGANVAFYKATNMPFRSAPAVAEGTPYVCLRVPTGGGKTLLAAYSIGIAAREYLTAANPMVLWLVPSTAILDQTVDALKTEGHPYRAALAKDFNRNFTVMTKTEALAMSRADATGGAVVIVSTIQSFRREDDSGKENPEGLKVYDDAGALMDHFANLTEEQAGPLETVEGTNRPIASMANLLRLHRPMVIVDEAHNSRSDLSFRTLARFTPSLILELTATPQTDHVPARGKHASNILYSVSAAELKAEEMIKMPIRLTTDGDWVKTVGAALDSQRMLEEAAKAEEQETGEYIRPIVLFQAQSALATDPHRLTWQKIEKHLTDDQRIPKEQIAVHTGPRKDLDAISDIRDPKCPVRYIITVSKLKEGWDCPFAYVLCSVADQVSPVAVEQILGRILRMPQAKRKRRDALNQSYAYIVSRSFDDTAQQLRNGLIEGAGFNKMEADDIIAPQQNMGFDAAADETGHESDPLPDDSAAPSSVVAAIEKLPPSVKTRVSFNPETRTITYKGPMTRESRNILHLGLAAVPQVGKAIDKLYAKSNNFQTSAADDEDKPPFIVPMLGFRKQGELQLFSQEHFLDLPWRLDECDVVDITNRFSVADSSRTGTINVSDQGKVEINFVKQLQGQLAGVIKEPTWTLPRLANWIDAGIIHPDITKPSAVVFISRAIDALIASGLALDVLARNKYDLRKALGQFIKDLRGERETSQYSALFTANTADFATTADLSMIFDEQSYAPNRPYSGGTVFNKHYFSLLGDFDSGEECDCAIYLDRHEKVRYWVRNVDRKKSSFWLQLPHAKFYPDFVAMLTDGRILVVEYKGQHLYDAEAVKRQIGAVWADARNGEGLFCMPTARDFELINRTIG</sequence>
<name>A0ABY2UWV9_9RHOB</name>
<dbReference type="GO" id="GO:0004519">
    <property type="term" value="F:endonuclease activity"/>
    <property type="evidence" value="ECO:0007669"/>
    <property type="project" value="UniProtKB-KW"/>
</dbReference>
<reference evidence="2 3" key="1">
    <citation type="submission" date="2019-05" db="EMBL/GenBank/DDBJ databases">
        <title>Draft genome sequence of Pelagicola sp. DSW4-44.</title>
        <authorList>
            <person name="Oh J."/>
        </authorList>
    </citation>
    <scope>NUCLEOTIDE SEQUENCE [LARGE SCALE GENOMIC DNA]</scope>
    <source>
        <strain evidence="2 3">DSW4-44</strain>
    </source>
</reference>
<dbReference type="Proteomes" id="UP000305041">
    <property type="component" value="Unassembled WGS sequence"/>
</dbReference>
<dbReference type="SUPFAM" id="SSF52540">
    <property type="entry name" value="P-loop containing nucleoside triphosphate hydrolases"/>
    <property type="match status" value="2"/>
</dbReference>
<dbReference type="InterPro" id="IPR006935">
    <property type="entry name" value="Helicase/UvrB_N"/>
</dbReference>